<keyword evidence="12" id="KW-0961">Cell wall biogenesis/degradation</keyword>
<comment type="catalytic activity">
    <reaction evidence="13">
        <text>Preferential cleavage: (Ac)2-L-Lys-D-Ala-|-D-Ala. Also transpeptidation of peptidyl-alanyl moieties that are N-acyl substituents of D-alanine.</text>
        <dbReference type="EC" id="3.4.16.4"/>
    </reaction>
</comment>
<gene>
    <name evidence="17" type="ordered locus">Bcell_1650</name>
</gene>
<keyword evidence="6" id="KW-1003">Cell membrane</keyword>
<feature type="domain" description="Penicillin-binding protein transpeptidase" evidence="15">
    <location>
        <begin position="340"/>
        <end position="656"/>
    </location>
</feature>
<evidence type="ECO:0000256" key="9">
    <source>
        <dbReference type="ARBA" id="ARBA00022984"/>
    </source>
</evidence>
<dbReference type="HOGENOM" id="CLU_009289_7_0_9"/>
<dbReference type="AlphaFoldDB" id="E6TWW3"/>
<evidence type="ECO:0000313" key="17">
    <source>
        <dbReference type="EMBL" id="ADU29913.1"/>
    </source>
</evidence>
<name>E6TWW3_EVAC2</name>
<dbReference type="Pfam" id="PF00905">
    <property type="entry name" value="Transpeptidase"/>
    <property type="match status" value="1"/>
</dbReference>
<evidence type="ECO:0000313" key="18">
    <source>
        <dbReference type="Proteomes" id="UP000001401"/>
    </source>
</evidence>
<dbReference type="KEGG" id="bco:Bcell_1650"/>
<keyword evidence="10" id="KW-1133">Transmembrane helix</keyword>
<feature type="compositionally biased region" description="Acidic residues" evidence="14">
    <location>
        <begin position="672"/>
        <end position="690"/>
    </location>
</feature>
<dbReference type="GO" id="GO:0008658">
    <property type="term" value="F:penicillin binding"/>
    <property type="evidence" value="ECO:0007669"/>
    <property type="project" value="InterPro"/>
</dbReference>
<dbReference type="SUPFAM" id="SSF56519">
    <property type="entry name" value="Penicillin binding protein dimerisation domain"/>
    <property type="match status" value="1"/>
</dbReference>
<evidence type="ECO:0000256" key="2">
    <source>
        <dbReference type="ARBA" id="ARBA00004236"/>
    </source>
</evidence>
<dbReference type="InterPro" id="IPR012338">
    <property type="entry name" value="Beta-lactam/transpept-like"/>
</dbReference>
<evidence type="ECO:0000256" key="13">
    <source>
        <dbReference type="ARBA" id="ARBA00034000"/>
    </source>
</evidence>
<evidence type="ECO:0000256" key="6">
    <source>
        <dbReference type="ARBA" id="ARBA00022475"/>
    </source>
</evidence>
<evidence type="ECO:0000256" key="11">
    <source>
        <dbReference type="ARBA" id="ARBA00023136"/>
    </source>
</evidence>
<comment type="similarity">
    <text evidence="4">Belongs to the transpeptidase family.</text>
</comment>
<evidence type="ECO:0000256" key="4">
    <source>
        <dbReference type="ARBA" id="ARBA00007171"/>
    </source>
</evidence>
<dbReference type="Gene3D" id="3.90.1310.10">
    <property type="entry name" value="Penicillin-binding protein 2a (Domain 2)"/>
    <property type="match status" value="1"/>
</dbReference>
<dbReference type="EMBL" id="CP002394">
    <property type="protein sequence ID" value="ADU29913.1"/>
    <property type="molecule type" value="Genomic_DNA"/>
</dbReference>
<comment type="pathway">
    <text evidence="3">Cell wall biogenesis; peptidoglycan biosynthesis.</text>
</comment>
<dbReference type="Pfam" id="PF03717">
    <property type="entry name" value="PBP_dimer"/>
    <property type="match status" value="1"/>
</dbReference>
<dbReference type="InterPro" id="IPR001460">
    <property type="entry name" value="PCN-bd_Tpept"/>
</dbReference>
<accession>E6TWW3</accession>
<dbReference type="GO" id="GO:0009252">
    <property type="term" value="P:peptidoglycan biosynthetic process"/>
    <property type="evidence" value="ECO:0007669"/>
    <property type="project" value="UniProtKB-UniPathway"/>
</dbReference>
<keyword evidence="9" id="KW-0573">Peptidoglycan synthesis</keyword>
<protein>
    <recommendedName>
        <fullName evidence="5">serine-type D-Ala-D-Ala carboxypeptidase</fullName>
        <ecNumber evidence="5">3.4.16.4</ecNumber>
    </recommendedName>
</protein>
<dbReference type="GO" id="GO:0005886">
    <property type="term" value="C:plasma membrane"/>
    <property type="evidence" value="ECO:0007669"/>
    <property type="project" value="UniProtKB-SubCell"/>
</dbReference>
<keyword evidence="18" id="KW-1185">Reference proteome</keyword>
<dbReference type="InterPro" id="IPR050515">
    <property type="entry name" value="Beta-lactam/transpept"/>
</dbReference>
<dbReference type="UniPathway" id="UPA00219"/>
<dbReference type="PANTHER" id="PTHR30627:SF2">
    <property type="entry name" value="PEPTIDOGLYCAN D,D-TRANSPEPTIDASE MRDA"/>
    <property type="match status" value="1"/>
</dbReference>
<evidence type="ECO:0000256" key="1">
    <source>
        <dbReference type="ARBA" id="ARBA00004167"/>
    </source>
</evidence>
<dbReference type="eggNOG" id="COG0768">
    <property type="taxonomic scope" value="Bacteria"/>
</dbReference>
<keyword evidence="11" id="KW-0472">Membrane</keyword>
<keyword evidence="7" id="KW-0812">Transmembrane</keyword>
<dbReference type="STRING" id="649639.Bcell_1650"/>
<evidence type="ECO:0000259" key="15">
    <source>
        <dbReference type="Pfam" id="PF00905"/>
    </source>
</evidence>
<dbReference type="SUPFAM" id="SSF56601">
    <property type="entry name" value="beta-lactamase/transpeptidase-like"/>
    <property type="match status" value="1"/>
</dbReference>
<dbReference type="Gene3D" id="1.10.10.1230">
    <property type="entry name" value="Penicillin-binding protein, N-terminal non-catalytic domain, head sub-domain"/>
    <property type="match status" value="1"/>
</dbReference>
<feature type="region of interest" description="Disordered" evidence="14">
    <location>
        <begin position="670"/>
        <end position="690"/>
    </location>
</feature>
<dbReference type="InterPro" id="IPR005311">
    <property type="entry name" value="PBP_dimer"/>
</dbReference>
<dbReference type="PANTHER" id="PTHR30627">
    <property type="entry name" value="PEPTIDOGLYCAN D,D-TRANSPEPTIDASE"/>
    <property type="match status" value="1"/>
</dbReference>
<proteinExistence type="inferred from homology"/>
<evidence type="ECO:0000256" key="7">
    <source>
        <dbReference type="ARBA" id="ARBA00022692"/>
    </source>
</evidence>
<keyword evidence="8" id="KW-0133">Cell shape</keyword>
<sequence>MTTKNKKTKSNHLPIRLNILFFLVFLLFSALILRLGVVQIVQGEEFQEQLERTINVSVPIDAPRGLMYDRYGNILVDNELQFTVTYTNRKTPQLEMIETARKLNEFVTIESRRTERDLREYWALLNHDEYIELMSIEEESELELSNAEAHTARLDRIPEEEIDALQEDEYEMQVYSLWREFNTGYNDLPHKVAQGITYEQAALIMENLEHLPGVDIIRDAERKYIYGDSLRRVFGNVGSIQRDNIDYYLANGYLRNEQVGTSYIEAQYESVLRGRNGRLENFMDQDGNFLRNPEEHVGSRGNDLVLTFDMELQQHVEKAIKDTVESERYYSQFVGDPDAYVVMMEPHTGDILAMAGYRDEANRNVLTTFTGSFEMGSAIKGATVLAGFDSGVFAPGDRVWDRTMNLSGGGTISSHTTLGSVDHLTALERSSNIYMVYVAMRLIGYSPGVSSSWGNYYRGYDILRDYYAQFGLGVPTGIDLPNESAGINGGNIPEPGRLLYLSFGQFDTYTPMQLAQYVATIANDGYRVAPRVVKEIREPSRDRNELGQISQQVEPKILNSLDMDPWYIDEVKKGFHRVTHGNQGTARSFFADRPYDAAGKTGTAQVFVDGKPANNQTFVAFAPYDNPEVAIAVVVPGISNQASASGAANTISQKVLDAYFDLKEERRGPLNWDEDLLEDEEDDEDEEESE</sequence>
<dbReference type="GO" id="GO:0008360">
    <property type="term" value="P:regulation of cell shape"/>
    <property type="evidence" value="ECO:0007669"/>
    <property type="project" value="UniProtKB-KW"/>
</dbReference>
<evidence type="ECO:0000259" key="16">
    <source>
        <dbReference type="Pfam" id="PF03717"/>
    </source>
</evidence>
<dbReference type="OrthoDB" id="9770103at2"/>
<evidence type="ECO:0000256" key="8">
    <source>
        <dbReference type="ARBA" id="ARBA00022960"/>
    </source>
</evidence>
<evidence type="ECO:0000256" key="14">
    <source>
        <dbReference type="SAM" id="MobiDB-lite"/>
    </source>
</evidence>
<comment type="subcellular location">
    <subcellularLocation>
        <location evidence="2">Cell membrane</location>
    </subcellularLocation>
    <subcellularLocation>
        <location evidence="1">Membrane</location>
        <topology evidence="1">Single-pass membrane protein</topology>
    </subcellularLocation>
</comment>
<evidence type="ECO:0000256" key="3">
    <source>
        <dbReference type="ARBA" id="ARBA00004752"/>
    </source>
</evidence>
<evidence type="ECO:0000256" key="12">
    <source>
        <dbReference type="ARBA" id="ARBA00023316"/>
    </source>
</evidence>
<feature type="domain" description="Penicillin-binding protein dimerisation" evidence="16">
    <location>
        <begin position="60"/>
        <end position="292"/>
    </location>
</feature>
<organism evidence="17 18">
    <name type="scientific">Evansella cellulosilytica (strain ATCC 21833 / DSM 2522 / FERM P-1141 / JCM 9156 / N-4)</name>
    <name type="common">Bacillus cellulosilyticus</name>
    <dbReference type="NCBI Taxonomy" id="649639"/>
    <lineage>
        <taxon>Bacteria</taxon>
        <taxon>Bacillati</taxon>
        <taxon>Bacillota</taxon>
        <taxon>Bacilli</taxon>
        <taxon>Bacillales</taxon>
        <taxon>Bacillaceae</taxon>
        <taxon>Evansella</taxon>
    </lineage>
</organism>
<dbReference type="GO" id="GO:0071555">
    <property type="term" value="P:cell wall organization"/>
    <property type="evidence" value="ECO:0007669"/>
    <property type="project" value="UniProtKB-KW"/>
</dbReference>
<dbReference type="Proteomes" id="UP000001401">
    <property type="component" value="Chromosome"/>
</dbReference>
<reference evidence="17 18" key="1">
    <citation type="submission" date="2010-12" db="EMBL/GenBank/DDBJ databases">
        <title>Complete sequence of Bacillus cellulosilyticus DSM 2522.</title>
        <authorList>
            <consortium name="US DOE Joint Genome Institute"/>
            <person name="Lucas S."/>
            <person name="Copeland A."/>
            <person name="Lapidus A."/>
            <person name="Cheng J.-F."/>
            <person name="Bruce D."/>
            <person name="Goodwin L."/>
            <person name="Pitluck S."/>
            <person name="Chertkov O."/>
            <person name="Detter J.C."/>
            <person name="Han C."/>
            <person name="Tapia R."/>
            <person name="Land M."/>
            <person name="Hauser L."/>
            <person name="Jeffries C."/>
            <person name="Kyrpides N."/>
            <person name="Ivanova N."/>
            <person name="Mikhailova N."/>
            <person name="Brumm P."/>
            <person name="Mead D."/>
            <person name="Woyke T."/>
        </authorList>
    </citation>
    <scope>NUCLEOTIDE SEQUENCE [LARGE SCALE GENOMIC DNA]</scope>
    <source>
        <strain evidence="18">ATCC 21833 / DSM 2522 / FERM P-1141 / JCM 9156 / N-4</strain>
    </source>
</reference>
<dbReference type="Gene3D" id="3.40.710.10">
    <property type="entry name" value="DD-peptidase/beta-lactamase superfamily"/>
    <property type="match status" value="1"/>
</dbReference>
<evidence type="ECO:0000256" key="10">
    <source>
        <dbReference type="ARBA" id="ARBA00022989"/>
    </source>
</evidence>
<dbReference type="GO" id="GO:0071972">
    <property type="term" value="F:peptidoglycan L,D-transpeptidase activity"/>
    <property type="evidence" value="ECO:0007669"/>
    <property type="project" value="TreeGrafter"/>
</dbReference>
<evidence type="ECO:0000256" key="5">
    <source>
        <dbReference type="ARBA" id="ARBA00012448"/>
    </source>
</evidence>
<dbReference type="GO" id="GO:0009002">
    <property type="term" value="F:serine-type D-Ala-D-Ala carboxypeptidase activity"/>
    <property type="evidence" value="ECO:0007669"/>
    <property type="project" value="UniProtKB-EC"/>
</dbReference>
<dbReference type="EC" id="3.4.16.4" evidence="5"/>
<dbReference type="InterPro" id="IPR036138">
    <property type="entry name" value="PBP_dimer_sf"/>
</dbReference>